<dbReference type="PANTHER" id="PTHR11014">
    <property type="entry name" value="PEPTIDASE M20 FAMILY MEMBER"/>
    <property type="match status" value="1"/>
</dbReference>
<comment type="similarity">
    <text evidence="1">Belongs to the peptidase M20 family.</text>
</comment>
<dbReference type="InterPro" id="IPR017439">
    <property type="entry name" value="Amidohydrolase"/>
</dbReference>
<feature type="domain" description="Peptidase M20 dimerisation" evidence="4">
    <location>
        <begin position="254"/>
        <end position="349"/>
    </location>
</feature>
<evidence type="ECO:0000256" key="1">
    <source>
        <dbReference type="ARBA" id="ARBA00006153"/>
    </source>
</evidence>
<feature type="region of interest" description="Disordered" evidence="3">
    <location>
        <begin position="103"/>
        <end position="124"/>
    </location>
</feature>
<dbReference type="NCBIfam" id="TIGR01891">
    <property type="entry name" value="amidohydrolases"/>
    <property type="match status" value="1"/>
</dbReference>
<evidence type="ECO:0000259" key="4">
    <source>
        <dbReference type="Pfam" id="PF07687"/>
    </source>
</evidence>
<dbReference type="SUPFAM" id="SSF53187">
    <property type="entry name" value="Zn-dependent exopeptidases"/>
    <property type="match status" value="1"/>
</dbReference>
<accession>A0A7S2SSC7</accession>
<feature type="compositionally biased region" description="Gly residues" evidence="3">
    <location>
        <begin position="113"/>
        <end position="124"/>
    </location>
</feature>
<dbReference type="Gene3D" id="3.40.630.10">
    <property type="entry name" value="Zn peptidases"/>
    <property type="match status" value="1"/>
</dbReference>
<dbReference type="SUPFAM" id="SSF55031">
    <property type="entry name" value="Bacterial exopeptidase dimerisation domain"/>
    <property type="match status" value="1"/>
</dbReference>
<evidence type="ECO:0000256" key="2">
    <source>
        <dbReference type="ARBA" id="ARBA00022801"/>
    </source>
</evidence>
<name>A0A7S2SSC7_9STRA</name>
<dbReference type="GO" id="GO:0016787">
    <property type="term" value="F:hydrolase activity"/>
    <property type="evidence" value="ECO:0007669"/>
    <property type="project" value="UniProtKB-KW"/>
</dbReference>
<protein>
    <recommendedName>
        <fullName evidence="4">Peptidase M20 dimerisation domain-containing protein</fullName>
    </recommendedName>
</protein>
<dbReference type="EMBL" id="HBHJ01029105">
    <property type="protein sequence ID" value="CAD9708287.1"/>
    <property type="molecule type" value="Transcribed_RNA"/>
</dbReference>
<dbReference type="InterPro" id="IPR011650">
    <property type="entry name" value="Peptidase_M20_dimer"/>
</dbReference>
<proteinExistence type="inferred from homology"/>
<dbReference type="InterPro" id="IPR036264">
    <property type="entry name" value="Bact_exopeptidase_dim_dom"/>
</dbReference>
<keyword evidence="2" id="KW-0378">Hydrolase</keyword>
<sequence length="476" mass="50999">MPVRFPLPLRAGRALGENRALRKSVTVTDGRARRLLATSVPGSREDFEKLLKRAAAPESRDFIVGLRRKLHENPELMYQEMETSATVQAALTELGVRFSTGWGRNTRQDRIPGQGGTGVVAEIGPGGRDSGPCVALRADMDALPVEEHTSVPFKSKKQGLMHACGHDGHTAMLLGAARVLKEVEASGDWTHGGTVRLIFQPAEEGGAGAKRMCEEGVLDQEPKVQRCFGFHLWPTLGVGEIGGRPGTLLSSSDKFDLVITGKGGHAAMPHLAVDPVVTSSLIITAAQTLISRETSPLESSVVSFTKVEAGDAYNVIPNEVRLRGTLRSTTEEGLTRLRQRLLELVNHTCQAHYCELTEHQFAADYYPPTVNDPSLWSDFVEPVAGVASSSGRITEVPPTMGGEDFSFFAARVPSAFLLLGQGDVAAAEASTGASTPIDTTHSLHHPCFAINEDVLVTGAALHSHLALQSLKSLTVP</sequence>
<dbReference type="AlphaFoldDB" id="A0A7S2SSC7"/>
<dbReference type="InterPro" id="IPR002933">
    <property type="entry name" value="Peptidase_M20"/>
</dbReference>
<reference evidence="5" key="1">
    <citation type="submission" date="2021-01" db="EMBL/GenBank/DDBJ databases">
        <authorList>
            <person name="Corre E."/>
            <person name="Pelletier E."/>
            <person name="Niang G."/>
            <person name="Scheremetjew M."/>
            <person name="Finn R."/>
            <person name="Kale V."/>
            <person name="Holt S."/>
            <person name="Cochrane G."/>
            <person name="Meng A."/>
            <person name="Brown T."/>
            <person name="Cohen L."/>
        </authorList>
    </citation>
    <scope>NUCLEOTIDE SEQUENCE</scope>
    <source>
        <strain evidence="5">CCMP1243</strain>
    </source>
</reference>
<dbReference type="PANTHER" id="PTHR11014:SF63">
    <property type="entry name" value="METALLOPEPTIDASE, PUTATIVE (AFU_ORTHOLOGUE AFUA_6G09600)-RELATED"/>
    <property type="match status" value="1"/>
</dbReference>
<dbReference type="Pfam" id="PF01546">
    <property type="entry name" value="Peptidase_M20"/>
    <property type="match status" value="1"/>
</dbReference>
<dbReference type="Gene3D" id="3.30.70.360">
    <property type="match status" value="1"/>
</dbReference>
<dbReference type="Pfam" id="PF07687">
    <property type="entry name" value="M20_dimer"/>
    <property type="match status" value="1"/>
</dbReference>
<gene>
    <name evidence="5" type="ORF">RMAR1173_LOCUS19278</name>
</gene>
<dbReference type="FunFam" id="3.30.70.360:FF:000001">
    <property type="entry name" value="N-acetyldiaminopimelate deacetylase"/>
    <property type="match status" value="1"/>
</dbReference>
<evidence type="ECO:0000313" key="5">
    <source>
        <dbReference type="EMBL" id="CAD9708287.1"/>
    </source>
</evidence>
<evidence type="ECO:0000256" key="3">
    <source>
        <dbReference type="SAM" id="MobiDB-lite"/>
    </source>
</evidence>
<organism evidence="5">
    <name type="scientific">Rhizochromulina marina</name>
    <dbReference type="NCBI Taxonomy" id="1034831"/>
    <lineage>
        <taxon>Eukaryota</taxon>
        <taxon>Sar</taxon>
        <taxon>Stramenopiles</taxon>
        <taxon>Ochrophyta</taxon>
        <taxon>Dictyochophyceae</taxon>
        <taxon>Rhizochromulinales</taxon>
        <taxon>Rhizochromulina</taxon>
    </lineage>
</organism>